<dbReference type="Proteomes" id="UP000556084">
    <property type="component" value="Unassembled WGS sequence"/>
</dbReference>
<evidence type="ECO:0000256" key="1">
    <source>
        <dbReference type="SAM" id="MobiDB-lite"/>
    </source>
</evidence>
<protein>
    <submittedName>
        <fullName evidence="2">Uncharacterized protein</fullName>
    </submittedName>
</protein>
<comment type="caution">
    <text evidence="2">The sequence shown here is derived from an EMBL/GenBank/DDBJ whole genome shotgun (WGS) entry which is preliminary data.</text>
</comment>
<dbReference type="RefSeq" id="WP_184346260.1">
    <property type="nucleotide sequence ID" value="NZ_JACHJH010000001.1"/>
</dbReference>
<sequence length="107" mass="11544">MDINIKTEYVRQGAGGTQSAAEAALENLRRSLDSSDTAADGHHGWASAAALKQCATAWENHMVDLAKQMNTMAENLHGSANAYDTTDHQAKEAMSRLQHGLSDFGRN</sequence>
<dbReference type="Pfam" id="PF10824">
    <property type="entry name" value="T7SS_ESX_EspC"/>
    <property type="match status" value="1"/>
</dbReference>
<reference evidence="2 3" key="1">
    <citation type="submission" date="2020-08" db="EMBL/GenBank/DDBJ databases">
        <title>Genomic Encyclopedia of Type Strains, Phase III (KMG-III): the genomes of soil and plant-associated and newly described type strains.</title>
        <authorList>
            <person name="Whitman W."/>
        </authorList>
    </citation>
    <scope>NUCLEOTIDE SEQUENCE [LARGE SCALE GENOMIC DNA]</scope>
    <source>
        <strain evidence="2 3">CECT 3266</strain>
    </source>
</reference>
<feature type="compositionally biased region" description="Basic and acidic residues" evidence="1">
    <location>
        <begin position="85"/>
        <end position="94"/>
    </location>
</feature>
<dbReference type="EMBL" id="JACHJH010000001">
    <property type="protein sequence ID" value="MBB4891738.1"/>
    <property type="molecule type" value="Genomic_DNA"/>
</dbReference>
<gene>
    <name evidence="2" type="ORF">FHS39_000738</name>
</gene>
<organism evidence="2 3">
    <name type="scientific">Streptomyces olivoverticillatus</name>
    <dbReference type="NCBI Taxonomy" id="66427"/>
    <lineage>
        <taxon>Bacteria</taxon>
        <taxon>Bacillati</taxon>
        <taxon>Actinomycetota</taxon>
        <taxon>Actinomycetes</taxon>
        <taxon>Kitasatosporales</taxon>
        <taxon>Streptomycetaceae</taxon>
        <taxon>Streptomyces</taxon>
    </lineage>
</organism>
<dbReference type="GO" id="GO:0009306">
    <property type="term" value="P:protein secretion"/>
    <property type="evidence" value="ECO:0007669"/>
    <property type="project" value="InterPro"/>
</dbReference>
<evidence type="ECO:0000313" key="2">
    <source>
        <dbReference type="EMBL" id="MBB4891738.1"/>
    </source>
</evidence>
<name>A0A7W7PJT5_9ACTN</name>
<dbReference type="InterPro" id="IPR022536">
    <property type="entry name" value="EspC"/>
</dbReference>
<dbReference type="Gene3D" id="1.10.287.1060">
    <property type="entry name" value="ESAT-6-like"/>
    <property type="match status" value="1"/>
</dbReference>
<evidence type="ECO:0000313" key="3">
    <source>
        <dbReference type="Proteomes" id="UP000556084"/>
    </source>
</evidence>
<feature type="region of interest" description="Disordered" evidence="1">
    <location>
        <begin position="80"/>
        <end position="107"/>
    </location>
</feature>
<dbReference type="AlphaFoldDB" id="A0A7W7PJT5"/>
<keyword evidence="3" id="KW-1185">Reference proteome</keyword>
<proteinExistence type="predicted"/>
<accession>A0A7W7PJT5</accession>